<evidence type="ECO:0000259" key="2">
    <source>
        <dbReference type="Pfam" id="PF01855"/>
    </source>
</evidence>
<evidence type="ECO:0000313" key="5">
    <source>
        <dbReference type="Proteomes" id="UP000184603"/>
    </source>
</evidence>
<dbReference type="CDD" id="cd07034">
    <property type="entry name" value="TPP_PYR_PFOR_IOR-alpha_like"/>
    <property type="match status" value="1"/>
</dbReference>
<dbReference type="Gene3D" id="3.40.50.920">
    <property type="match status" value="1"/>
</dbReference>
<keyword evidence="5" id="KW-1185">Reference proteome</keyword>
<dbReference type="PANTHER" id="PTHR43088:SF1">
    <property type="entry name" value="SUBUNIT OF PYRUVATE:FLAVODOXIN OXIDOREDUCTASE"/>
    <property type="match status" value="1"/>
</dbReference>
<organism evidence="4 5">
    <name type="scientific">Desulfopila aestuarii DSM 18488</name>
    <dbReference type="NCBI Taxonomy" id="1121416"/>
    <lineage>
        <taxon>Bacteria</taxon>
        <taxon>Pseudomonadati</taxon>
        <taxon>Thermodesulfobacteriota</taxon>
        <taxon>Desulfobulbia</taxon>
        <taxon>Desulfobulbales</taxon>
        <taxon>Desulfocapsaceae</taxon>
        <taxon>Desulfopila</taxon>
    </lineage>
</organism>
<evidence type="ECO:0000259" key="3">
    <source>
        <dbReference type="Pfam" id="PF17147"/>
    </source>
</evidence>
<evidence type="ECO:0000313" key="4">
    <source>
        <dbReference type="EMBL" id="SHO47545.1"/>
    </source>
</evidence>
<dbReference type="Pfam" id="PF17147">
    <property type="entry name" value="PFOR_II"/>
    <property type="match status" value="1"/>
</dbReference>
<name>A0A1M7Y5B4_9BACT</name>
<dbReference type="InterPro" id="IPR002880">
    <property type="entry name" value="Pyrv_Fd/Flavodoxin_OxRdtase_N"/>
</dbReference>
<dbReference type="RefSeq" id="WP_073613214.1">
    <property type="nucleotide sequence ID" value="NZ_FRFE01000007.1"/>
</dbReference>
<accession>A0A1M7Y5B4</accession>
<dbReference type="AlphaFoldDB" id="A0A1M7Y5B4"/>
<dbReference type="InterPro" id="IPR052368">
    <property type="entry name" value="2-oxoacid_oxidoreductase"/>
</dbReference>
<dbReference type="SUPFAM" id="SSF52922">
    <property type="entry name" value="TK C-terminal domain-like"/>
    <property type="match status" value="1"/>
</dbReference>
<dbReference type="InterPro" id="IPR029061">
    <property type="entry name" value="THDP-binding"/>
</dbReference>
<dbReference type="Proteomes" id="UP000184603">
    <property type="component" value="Unassembled WGS sequence"/>
</dbReference>
<dbReference type="Pfam" id="PF01855">
    <property type="entry name" value="POR_N"/>
    <property type="match status" value="1"/>
</dbReference>
<keyword evidence="1" id="KW-0560">Oxidoreductase</keyword>
<dbReference type="NCBIfam" id="NF005507">
    <property type="entry name" value="PRK07119.1"/>
    <property type="match status" value="1"/>
</dbReference>
<dbReference type="SUPFAM" id="SSF52518">
    <property type="entry name" value="Thiamin diphosphate-binding fold (THDP-binding)"/>
    <property type="match status" value="1"/>
</dbReference>
<dbReference type="EMBL" id="FRFE01000007">
    <property type="protein sequence ID" value="SHO47545.1"/>
    <property type="molecule type" value="Genomic_DNA"/>
</dbReference>
<dbReference type="Gene3D" id="3.40.50.970">
    <property type="match status" value="1"/>
</dbReference>
<dbReference type="OrthoDB" id="9794954at2"/>
<dbReference type="STRING" id="1121416.SAMN02745220_01912"/>
<dbReference type="PANTHER" id="PTHR43088">
    <property type="entry name" value="SUBUNIT OF PYRUVATE:FLAVODOXIN OXIDOREDUCTASE-RELATED"/>
    <property type="match status" value="1"/>
</dbReference>
<protein>
    <submittedName>
        <fullName evidence="4">2-oxoglutarate ferredoxin oxidoreductase subunit alpha</fullName>
    </submittedName>
</protein>
<gene>
    <name evidence="4" type="ORF">SAMN02745220_01912</name>
</gene>
<sequence length="354" mass="38530">MTMTLMKGNEALALAAIRGGCTHFFGYPITPQNEIPEFLARELPKIGGVFIQAESEIGAVNMLYGAAAVGCRVMTSSSSPGLALMQEGISLLAAAEMPCVIVNVMRGGPGIGGIQPSQADYFQMTRGGGNGDYRVPALAPATVQESVSMMVQAFEMADCYRTPVFIVSDGMLGQMMEPVEFDNIELKEPPEKEWKLTGHGNVRKPKTIKTLMLDPARLEARNFELQEKFQKIAAAECSWEEYLIDDAVLVFTAYGSTARIARNAVDQLREEGFAAGLIRPRTLWPFPDKPFQQLASRCQTVLCVEMSCGQMVDDVRLAVNGKLPVAFYGRCGGMIPSPEELVAKAKNIMKGGRQ</sequence>
<feature type="domain" description="Pyruvate flavodoxin/ferredoxin oxidoreductase pyrimidine binding" evidence="2">
    <location>
        <begin position="15"/>
        <end position="230"/>
    </location>
</feature>
<evidence type="ECO:0000256" key="1">
    <source>
        <dbReference type="ARBA" id="ARBA00023002"/>
    </source>
</evidence>
<dbReference type="InterPro" id="IPR033412">
    <property type="entry name" value="PFOR_II"/>
</dbReference>
<feature type="domain" description="Pyruvate:ferredoxin oxidoreductase core" evidence="3">
    <location>
        <begin position="249"/>
        <end position="340"/>
    </location>
</feature>
<dbReference type="GO" id="GO:0016491">
    <property type="term" value="F:oxidoreductase activity"/>
    <property type="evidence" value="ECO:0007669"/>
    <property type="project" value="UniProtKB-KW"/>
</dbReference>
<dbReference type="InterPro" id="IPR009014">
    <property type="entry name" value="Transketo_C/PFOR_II"/>
</dbReference>
<reference evidence="4 5" key="1">
    <citation type="submission" date="2016-12" db="EMBL/GenBank/DDBJ databases">
        <authorList>
            <person name="Song W.-J."/>
            <person name="Kurnit D.M."/>
        </authorList>
    </citation>
    <scope>NUCLEOTIDE SEQUENCE [LARGE SCALE GENOMIC DNA]</scope>
    <source>
        <strain evidence="4 5">DSM 18488</strain>
    </source>
</reference>
<proteinExistence type="predicted"/>